<dbReference type="Proteomes" id="UP000054217">
    <property type="component" value="Unassembled WGS sequence"/>
</dbReference>
<reference evidence="2" key="2">
    <citation type="submission" date="2015-01" db="EMBL/GenBank/DDBJ databases">
        <title>Evolutionary Origins and Diversification of the Mycorrhizal Mutualists.</title>
        <authorList>
            <consortium name="DOE Joint Genome Institute"/>
            <consortium name="Mycorrhizal Genomics Consortium"/>
            <person name="Kohler A."/>
            <person name="Kuo A."/>
            <person name="Nagy L.G."/>
            <person name="Floudas D."/>
            <person name="Copeland A."/>
            <person name="Barry K.W."/>
            <person name="Cichocki N."/>
            <person name="Veneault-Fourrey C."/>
            <person name="LaButti K."/>
            <person name="Lindquist E.A."/>
            <person name="Lipzen A."/>
            <person name="Lundell T."/>
            <person name="Morin E."/>
            <person name="Murat C."/>
            <person name="Riley R."/>
            <person name="Ohm R."/>
            <person name="Sun H."/>
            <person name="Tunlid A."/>
            <person name="Henrissat B."/>
            <person name="Grigoriev I.V."/>
            <person name="Hibbett D.S."/>
            <person name="Martin F."/>
        </authorList>
    </citation>
    <scope>NUCLEOTIDE SEQUENCE [LARGE SCALE GENOMIC DNA]</scope>
    <source>
        <strain evidence="2">Marx 270</strain>
    </source>
</reference>
<sequence length="85" mass="9855">MDGRYSQCRVLFFQCRMQPWETVICTCTTMLQTRRLKSPLDSSRILSCTKGYASYLDLLLQGLTRRPVALRNQLVCVDYRLTASL</sequence>
<proteinExistence type="predicted"/>
<dbReference type="EMBL" id="KN832108">
    <property type="protein sequence ID" value="KIN94210.1"/>
    <property type="molecule type" value="Genomic_DNA"/>
</dbReference>
<protein>
    <submittedName>
        <fullName evidence="1">Uncharacterized protein</fullName>
    </submittedName>
</protein>
<gene>
    <name evidence="1" type="ORF">M404DRAFT_403734</name>
</gene>
<name>A0A0C3NEM5_PISTI</name>
<dbReference type="HOGENOM" id="CLU_2513540_0_0_1"/>
<dbReference type="InParanoid" id="A0A0C3NEM5"/>
<accession>A0A0C3NEM5</accession>
<reference evidence="1 2" key="1">
    <citation type="submission" date="2014-04" db="EMBL/GenBank/DDBJ databases">
        <authorList>
            <consortium name="DOE Joint Genome Institute"/>
            <person name="Kuo A."/>
            <person name="Kohler A."/>
            <person name="Costa M.D."/>
            <person name="Nagy L.G."/>
            <person name="Floudas D."/>
            <person name="Copeland A."/>
            <person name="Barry K.W."/>
            <person name="Cichocki N."/>
            <person name="Veneault-Fourrey C."/>
            <person name="LaButti K."/>
            <person name="Lindquist E.A."/>
            <person name="Lipzen A."/>
            <person name="Lundell T."/>
            <person name="Morin E."/>
            <person name="Murat C."/>
            <person name="Sun H."/>
            <person name="Tunlid A."/>
            <person name="Henrissat B."/>
            <person name="Grigoriev I.V."/>
            <person name="Hibbett D.S."/>
            <person name="Martin F."/>
            <person name="Nordberg H.P."/>
            <person name="Cantor M.N."/>
            <person name="Hua S.X."/>
        </authorList>
    </citation>
    <scope>NUCLEOTIDE SEQUENCE [LARGE SCALE GENOMIC DNA]</scope>
    <source>
        <strain evidence="1 2">Marx 270</strain>
    </source>
</reference>
<keyword evidence="2" id="KW-1185">Reference proteome</keyword>
<organism evidence="1 2">
    <name type="scientific">Pisolithus tinctorius Marx 270</name>
    <dbReference type="NCBI Taxonomy" id="870435"/>
    <lineage>
        <taxon>Eukaryota</taxon>
        <taxon>Fungi</taxon>
        <taxon>Dikarya</taxon>
        <taxon>Basidiomycota</taxon>
        <taxon>Agaricomycotina</taxon>
        <taxon>Agaricomycetes</taxon>
        <taxon>Agaricomycetidae</taxon>
        <taxon>Boletales</taxon>
        <taxon>Sclerodermatineae</taxon>
        <taxon>Pisolithaceae</taxon>
        <taxon>Pisolithus</taxon>
    </lineage>
</organism>
<dbReference type="AlphaFoldDB" id="A0A0C3NEM5"/>
<evidence type="ECO:0000313" key="1">
    <source>
        <dbReference type="EMBL" id="KIN94210.1"/>
    </source>
</evidence>
<evidence type="ECO:0000313" key="2">
    <source>
        <dbReference type="Proteomes" id="UP000054217"/>
    </source>
</evidence>